<dbReference type="EMBL" id="JAJFAZ020000001">
    <property type="protein sequence ID" value="KAI5352433.1"/>
    <property type="molecule type" value="Genomic_DNA"/>
</dbReference>
<keyword evidence="4" id="KW-1185">Reference proteome</keyword>
<dbReference type="Proteomes" id="UP001054821">
    <property type="component" value="Chromosome 1"/>
</dbReference>
<feature type="compositionally biased region" description="Polar residues" evidence="1">
    <location>
        <begin position="68"/>
        <end position="96"/>
    </location>
</feature>
<feature type="region of interest" description="Disordered" evidence="1">
    <location>
        <begin position="56"/>
        <end position="105"/>
    </location>
</feature>
<evidence type="ECO:0000256" key="1">
    <source>
        <dbReference type="SAM" id="MobiDB-lite"/>
    </source>
</evidence>
<dbReference type="Pfam" id="PF25597">
    <property type="entry name" value="SH3_retrovirus"/>
    <property type="match status" value="1"/>
</dbReference>
<gene>
    <name evidence="3" type="ORF">L3X38_005324</name>
</gene>
<evidence type="ECO:0000313" key="3">
    <source>
        <dbReference type="EMBL" id="KAI5352433.1"/>
    </source>
</evidence>
<comment type="caution">
    <text evidence="3">The sequence shown here is derived from an EMBL/GenBank/DDBJ whole genome shotgun (WGS) entry which is preliminary data.</text>
</comment>
<feature type="domain" description="Retroviral polymerase SH3-like" evidence="2">
    <location>
        <begin position="1"/>
        <end position="43"/>
    </location>
</feature>
<name>A0AAD4ZQI5_PRUDU</name>
<protein>
    <recommendedName>
        <fullName evidence="2">Retroviral polymerase SH3-like domain-containing protein</fullName>
    </recommendedName>
</protein>
<dbReference type="AlphaFoldDB" id="A0AAD4ZQI5"/>
<organism evidence="3 4">
    <name type="scientific">Prunus dulcis</name>
    <name type="common">Almond</name>
    <name type="synonym">Amygdalus dulcis</name>
    <dbReference type="NCBI Taxonomy" id="3755"/>
    <lineage>
        <taxon>Eukaryota</taxon>
        <taxon>Viridiplantae</taxon>
        <taxon>Streptophyta</taxon>
        <taxon>Embryophyta</taxon>
        <taxon>Tracheophyta</taxon>
        <taxon>Spermatophyta</taxon>
        <taxon>Magnoliopsida</taxon>
        <taxon>eudicotyledons</taxon>
        <taxon>Gunneridae</taxon>
        <taxon>Pentapetalae</taxon>
        <taxon>rosids</taxon>
        <taxon>fabids</taxon>
        <taxon>Rosales</taxon>
        <taxon>Rosaceae</taxon>
        <taxon>Amygdaloideae</taxon>
        <taxon>Amygdaleae</taxon>
        <taxon>Prunus</taxon>
    </lineage>
</organism>
<accession>A0AAD4ZQI5</accession>
<reference evidence="3 4" key="1">
    <citation type="journal article" date="2022" name="G3 (Bethesda)">
        <title>Whole-genome sequence and methylome profiling of the almond [Prunus dulcis (Mill.) D.A. Webb] cultivar 'Nonpareil'.</title>
        <authorList>
            <person name="D'Amico-Willman K.M."/>
            <person name="Ouma W.Z."/>
            <person name="Meulia T."/>
            <person name="Sideli G.M."/>
            <person name="Gradziel T.M."/>
            <person name="Fresnedo-Ramirez J."/>
        </authorList>
    </citation>
    <scope>NUCLEOTIDE SEQUENCE [LARGE SCALE GENOMIC DNA]</scope>
    <source>
        <strain evidence="3">Clone GOH B32 T37-40</strain>
    </source>
</reference>
<sequence>MFVGYATCEKGYRIYDPISKKLTLSRDIIFDEEKSWNWSEHSNKAVASFINGIQNEPSCDVEDEGENATLSPHTENQQERSPMLSQIYSQNRSSDISSEERNTQDYDHSPLKWRRLDDVLAQCNLCIIEPEKYAEAAQDKSWLKLWKTNYK</sequence>
<evidence type="ECO:0000259" key="2">
    <source>
        <dbReference type="Pfam" id="PF25597"/>
    </source>
</evidence>
<evidence type="ECO:0000313" key="4">
    <source>
        <dbReference type="Proteomes" id="UP001054821"/>
    </source>
</evidence>
<proteinExistence type="predicted"/>
<dbReference type="InterPro" id="IPR057670">
    <property type="entry name" value="SH3_retrovirus"/>
</dbReference>